<feature type="transmembrane region" description="Helical" evidence="13">
    <location>
        <begin position="238"/>
        <end position="258"/>
    </location>
</feature>
<evidence type="ECO:0000256" key="4">
    <source>
        <dbReference type="ARBA" id="ARBA00020268"/>
    </source>
</evidence>
<evidence type="ECO:0000256" key="3">
    <source>
        <dbReference type="ARBA" id="ARBA00010199"/>
    </source>
</evidence>
<evidence type="ECO:0000313" key="14">
    <source>
        <dbReference type="EMBL" id="OGC34052.1"/>
    </source>
</evidence>
<evidence type="ECO:0000256" key="10">
    <source>
        <dbReference type="ARBA" id="ARBA00023065"/>
    </source>
</evidence>
<evidence type="ECO:0000256" key="8">
    <source>
        <dbReference type="ARBA" id="ARBA00022692"/>
    </source>
</evidence>
<accession>A0A1F4TMU7</accession>
<evidence type="ECO:0000256" key="11">
    <source>
        <dbReference type="ARBA" id="ARBA00023136"/>
    </source>
</evidence>
<feature type="transmembrane region" description="Helical" evidence="13">
    <location>
        <begin position="264"/>
        <end position="287"/>
    </location>
</feature>
<dbReference type="InterPro" id="IPR050222">
    <property type="entry name" value="MATE_MdtK"/>
</dbReference>
<feature type="transmembrane region" description="Helical" evidence="13">
    <location>
        <begin position="53"/>
        <end position="79"/>
    </location>
</feature>
<dbReference type="GO" id="GO:0006811">
    <property type="term" value="P:monoatomic ion transport"/>
    <property type="evidence" value="ECO:0007669"/>
    <property type="project" value="UniProtKB-KW"/>
</dbReference>
<evidence type="ECO:0000256" key="5">
    <source>
        <dbReference type="ARBA" id="ARBA00022448"/>
    </source>
</evidence>
<keyword evidence="9 13" id="KW-1133">Transmembrane helix</keyword>
<feature type="transmembrane region" description="Helical" evidence="13">
    <location>
        <begin position="176"/>
        <end position="195"/>
    </location>
</feature>
<dbReference type="PANTHER" id="PTHR43298">
    <property type="entry name" value="MULTIDRUG RESISTANCE PROTEIN NORM-RELATED"/>
    <property type="match status" value="1"/>
</dbReference>
<feature type="transmembrane region" description="Helical" evidence="13">
    <location>
        <begin position="20"/>
        <end position="41"/>
    </location>
</feature>
<keyword evidence="5" id="KW-0813">Transport</keyword>
<gene>
    <name evidence="14" type="ORF">A2462_01435</name>
</gene>
<comment type="caution">
    <text evidence="14">The sequence shown here is derived from an EMBL/GenBank/DDBJ whole genome shotgun (WGS) entry which is preliminary data.</text>
</comment>
<keyword evidence="10" id="KW-0406">Ion transport</keyword>
<dbReference type="GO" id="GO:0015297">
    <property type="term" value="F:antiporter activity"/>
    <property type="evidence" value="ECO:0007669"/>
    <property type="project" value="UniProtKB-KW"/>
</dbReference>
<sequence>MIRRLLHKFQKERDLTTGSISKNIWILAIPMIISNMLQAGLNLVDMFWVGRLGAAAIAAVAMSGSLLMIVMFIMIGVGIGTTAMVARAIGENDQAKADNAAMQSLILGFFSSIILALIGYFSAPFLLKLLGADAEVLTLGLGYMRILFVGVNVIFYIFFITAILNGAGDAATPMIIAIIMTVANIILDPLLIFGIGPFPRLGVDGAALASVLAEGIGSIIALEVLLRGRSRVHVRLQYLRVNFLIIFQILRIGVPASAQMILRGFLNLALIVVVAGFGTQAVAAFGVCIRFNMLALMPGFALGMAAATLVGQNLGAKKPERAMASAWLATGYYAVFMGAMTVLFLIFAPSVIAFFNNDAQVVEIGTNYLRISAWGYVFVALGIVLSRSLSGAGDTIVPLIITFVALWLVQIPLAFYLSRFTSLNLDGVWVAILVAYLLQGTMTAIWFQMGKWKAKKV</sequence>
<evidence type="ECO:0000313" key="15">
    <source>
        <dbReference type="Proteomes" id="UP000177309"/>
    </source>
</evidence>
<keyword evidence="7" id="KW-1003">Cell membrane</keyword>
<dbReference type="PANTHER" id="PTHR43298:SF2">
    <property type="entry name" value="FMN_FAD EXPORTER YEEO-RELATED"/>
    <property type="match status" value="1"/>
</dbReference>
<comment type="similarity">
    <text evidence="3">Belongs to the multi antimicrobial extrusion (MATE) (TC 2.A.66.1) family.</text>
</comment>
<protein>
    <recommendedName>
        <fullName evidence="4">Probable multidrug resistance protein NorM</fullName>
    </recommendedName>
    <alternativeName>
        <fullName evidence="12">Multidrug-efflux transporter</fullName>
    </alternativeName>
</protein>
<evidence type="ECO:0000256" key="6">
    <source>
        <dbReference type="ARBA" id="ARBA00022449"/>
    </source>
</evidence>
<keyword evidence="8 13" id="KW-0812">Transmembrane</keyword>
<evidence type="ECO:0000256" key="1">
    <source>
        <dbReference type="ARBA" id="ARBA00003408"/>
    </source>
</evidence>
<dbReference type="AlphaFoldDB" id="A0A1F4TMU7"/>
<keyword evidence="11 13" id="KW-0472">Membrane</keyword>
<comment type="function">
    <text evidence="1">Multidrug efflux pump.</text>
</comment>
<feature type="transmembrane region" description="Helical" evidence="13">
    <location>
        <begin position="207"/>
        <end position="226"/>
    </location>
</feature>
<dbReference type="NCBIfam" id="TIGR00797">
    <property type="entry name" value="matE"/>
    <property type="match status" value="1"/>
</dbReference>
<dbReference type="GO" id="GO:0042910">
    <property type="term" value="F:xenobiotic transmembrane transporter activity"/>
    <property type="evidence" value="ECO:0007669"/>
    <property type="project" value="InterPro"/>
</dbReference>
<name>A0A1F4TMU7_UNCSA</name>
<organism evidence="14 15">
    <name type="scientific">candidate division WOR-1 bacterium RIFOXYC2_FULL_41_25</name>
    <dbReference type="NCBI Taxonomy" id="1802586"/>
    <lineage>
        <taxon>Bacteria</taxon>
        <taxon>Bacillati</taxon>
        <taxon>Saganbacteria</taxon>
    </lineage>
</organism>
<dbReference type="GO" id="GO:0005886">
    <property type="term" value="C:plasma membrane"/>
    <property type="evidence" value="ECO:0007669"/>
    <property type="project" value="UniProtKB-SubCell"/>
</dbReference>
<evidence type="ECO:0000256" key="7">
    <source>
        <dbReference type="ARBA" id="ARBA00022475"/>
    </source>
</evidence>
<keyword evidence="6" id="KW-0050">Antiport</keyword>
<dbReference type="InterPro" id="IPR002528">
    <property type="entry name" value="MATE_fam"/>
</dbReference>
<feature type="transmembrane region" description="Helical" evidence="13">
    <location>
        <begin position="143"/>
        <end position="164"/>
    </location>
</feature>
<evidence type="ECO:0000256" key="13">
    <source>
        <dbReference type="SAM" id="Phobius"/>
    </source>
</evidence>
<feature type="transmembrane region" description="Helical" evidence="13">
    <location>
        <begin position="367"/>
        <end position="389"/>
    </location>
</feature>
<dbReference type="Pfam" id="PF01554">
    <property type="entry name" value="MatE"/>
    <property type="match status" value="2"/>
</dbReference>
<evidence type="ECO:0000256" key="9">
    <source>
        <dbReference type="ARBA" id="ARBA00022989"/>
    </source>
</evidence>
<proteinExistence type="inferred from homology"/>
<dbReference type="InterPro" id="IPR048279">
    <property type="entry name" value="MdtK-like"/>
</dbReference>
<feature type="transmembrane region" description="Helical" evidence="13">
    <location>
        <begin position="332"/>
        <end position="355"/>
    </location>
</feature>
<feature type="transmembrane region" description="Helical" evidence="13">
    <location>
        <begin position="395"/>
        <end position="416"/>
    </location>
</feature>
<comment type="subcellular location">
    <subcellularLocation>
        <location evidence="2">Cell membrane</location>
        <topology evidence="2">Multi-pass membrane protein</topology>
    </subcellularLocation>
</comment>
<evidence type="ECO:0000256" key="12">
    <source>
        <dbReference type="ARBA" id="ARBA00031636"/>
    </source>
</evidence>
<dbReference type="EMBL" id="MEUI01000024">
    <property type="protein sequence ID" value="OGC34052.1"/>
    <property type="molecule type" value="Genomic_DNA"/>
</dbReference>
<dbReference type="Proteomes" id="UP000177309">
    <property type="component" value="Unassembled WGS sequence"/>
</dbReference>
<feature type="transmembrane region" description="Helical" evidence="13">
    <location>
        <begin position="428"/>
        <end position="447"/>
    </location>
</feature>
<reference evidence="14 15" key="1">
    <citation type="journal article" date="2016" name="Nat. Commun.">
        <title>Thousands of microbial genomes shed light on interconnected biogeochemical processes in an aquifer system.</title>
        <authorList>
            <person name="Anantharaman K."/>
            <person name="Brown C.T."/>
            <person name="Hug L.A."/>
            <person name="Sharon I."/>
            <person name="Castelle C.J."/>
            <person name="Probst A.J."/>
            <person name="Thomas B.C."/>
            <person name="Singh A."/>
            <person name="Wilkins M.J."/>
            <person name="Karaoz U."/>
            <person name="Brodie E.L."/>
            <person name="Williams K.H."/>
            <person name="Hubbard S.S."/>
            <person name="Banfield J.F."/>
        </authorList>
    </citation>
    <scope>NUCLEOTIDE SEQUENCE [LARGE SCALE GENOMIC DNA]</scope>
</reference>
<feature type="transmembrane region" description="Helical" evidence="13">
    <location>
        <begin position="294"/>
        <end position="312"/>
    </location>
</feature>
<dbReference type="PIRSF" id="PIRSF006603">
    <property type="entry name" value="DinF"/>
    <property type="match status" value="1"/>
</dbReference>
<feature type="transmembrane region" description="Helical" evidence="13">
    <location>
        <begin position="100"/>
        <end position="123"/>
    </location>
</feature>
<evidence type="ECO:0000256" key="2">
    <source>
        <dbReference type="ARBA" id="ARBA00004651"/>
    </source>
</evidence>